<evidence type="ECO:0000313" key="3">
    <source>
        <dbReference type="Proteomes" id="UP000319908"/>
    </source>
</evidence>
<keyword evidence="1" id="KW-0812">Transmembrane</keyword>
<dbReference type="AlphaFoldDB" id="A0A5C6C468"/>
<dbReference type="Proteomes" id="UP000319908">
    <property type="component" value="Unassembled WGS sequence"/>
</dbReference>
<evidence type="ECO:0000313" key="2">
    <source>
        <dbReference type="EMBL" id="TWU18777.1"/>
    </source>
</evidence>
<dbReference type="RefSeq" id="WP_146405759.1">
    <property type="nucleotide sequence ID" value="NZ_SJPU01000001.1"/>
</dbReference>
<keyword evidence="1" id="KW-1133">Transmembrane helix</keyword>
<dbReference type="EMBL" id="SJPU01000001">
    <property type="protein sequence ID" value="TWU18777.1"/>
    <property type="molecule type" value="Genomic_DNA"/>
</dbReference>
<reference evidence="2 3" key="1">
    <citation type="journal article" date="2020" name="Antonie Van Leeuwenhoek">
        <title>Rhodopirellula heiligendammensis sp. nov., Rhodopirellula pilleata sp. nov., and Rhodopirellula solitaria sp. nov. isolated from natural or artificial marine surfaces in Northern Germany and California, USA, and emended description of the genus Rhodopirellula.</title>
        <authorList>
            <person name="Kallscheuer N."/>
            <person name="Wiegand S."/>
            <person name="Jogler M."/>
            <person name="Boedeker C."/>
            <person name="Peeters S.H."/>
            <person name="Rast P."/>
            <person name="Heuer A."/>
            <person name="Jetten M.S.M."/>
            <person name="Rohde M."/>
            <person name="Jogler C."/>
        </authorList>
    </citation>
    <scope>NUCLEOTIDE SEQUENCE [LARGE SCALE GENOMIC DNA]</scope>
    <source>
        <strain evidence="2 3">Poly21</strain>
    </source>
</reference>
<feature type="transmembrane region" description="Helical" evidence="1">
    <location>
        <begin position="22"/>
        <end position="45"/>
    </location>
</feature>
<evidence type="ECO:0000256" key="1">
    <source>
        <dbReference type="SAM" id="Phobius"/>
    </source>
</evidence>
<comment type="caution">
    <text evidence="2">The sequence shown here is derived from an EMBL/GenBank/DDBJ whole genome shotgun (WGS) entry which is preliminary data.</text>
</comment>
<gene>
    <name evidence="2" type="ORF">Poly21_09430</name>
</gene>
<keyword evidence="3" id="KW-1185">Reference proteome</keyword>
<sequence length="477" mass="53178">MTDSESREPFDAPSTVSNQQRVAWVLSIASVSLIILSLGVAAIGVETLYSLRAAGNAFDPTELALAKQLIVERAAELDQLKLEEEVLQAWNQQQIEKWALVRDREVKELASERQKPRDRLKTSRISDMDATSAPRLYHDIFSRYSNFSNNRLRVAPAEQLLKFARLTIEGTRIGHADRSYAVLAMVHTPDDDIKREFIRLLVEHPDPLEGRHYRENDILVAKSLFQLAKLLPPDEHANAVARFCQLYLSPSESITEIARRAVDSVDIEQAAVLASLVAHPAPQMRLLVDDRVPIDSCLSAAVNAIESEEFLRFVAASRWLSEQPVTIAMQEQVMEALAPVMLVPDGSRYLALEIYCRWADASQAESAYASLINVLGNPISNASVADKLITLAIRLELPLRELIQTSHPLVMRYWLSAYIADDGDVRSAVISLLNSSPMSEQSLELMRLASASGMSAQLAQLKQAIERVKSHHAERAE</sequence>
<proteinExistence type="predicted"/>
<keyword evidence="1" id="KW-0472">Membrane</keyword>
<name>A0A5C6C468_9BACT</name>
<accession>A0A5C6C468</accession>
<protein>
    <submittedName>
        <fullName evidence="2">Uncharacterized protein</fullName>
    </submittedName>
</protein>
<organism evidence="2 3">
    <name type="scientific">Allorhodopirellula heiligendammensis</name>
    <dbReference type="NCBI Taxonomy" id="2714739"/>
    <lineage>
        <taxon>Bacteria</taxon>
        <taxon>Pseudomonadati</taxon>
        <taxon>Planctomycetota</taxon>
        <taxon>Planctomycetia</taxon>
        <taxon>Pirellulales</taxon>
        <taxon>Pirellulaceae</taxon>
        <taxon>Allorhodopirellula</taxon>
    </lineage>
</organism>